<reference evidence="2 3" key="1">
    <citation type="submission" date="2020-07" db="EMBL/GenBank/DDBJ databases">
        <authorList>
            <person name="Criscuolo A."/>
        </authorList>
    </citation>
    <scope>NUCLEOTIDE SEQUENCE [LARGE SCALE GENOMIC DNA]</scope>
    <source>
        <strain evidence="3">CIP 111030</strain>
    </source>
</reference>
<gene>
    <name evidence="2" type="ORF">JEOSCH030_00367</name>
</gene>
<name>A0A6V7R6M5_9BACL</name>
<feature type="transmembrane region" description="Helical" evidence="1">
    <location>
        <begin position="28"/>
        <end position="47"/>
    </location>
</feature>
<dbReference type="InterPro" id="IPR019242">
    <property type="entry name" value="DUF2198"/>
</dbReference>
<keyword evidence="1" id="KW-0472">Membrane</keyword>
<accession>A0A6V7R6M5</accession>
<dbReference type="Pfam" id="PF09964">
    <property type="entry name" value="DUF2198"/>
    <property type="match status" value="1"/>
</dbReference>
<keyword evidence="1" id="KW-0812">Transmembrane</keyword>
<protein>
    <recommendedName>
        <fullName evidence="4">Protein CsbA</fullName>
    </recommendedName>
</protein>
<keyword evidence="1" id="KW-1133">Transmembrane helix</keyword>
<dbReference type="AlphaFoldDB" id="A0A6V7R6M5"/>
<sequence length="81" mass="9593">MELFWYMMALVVPAFLIVMFTAFTRNRYVAIILVFIIFAVSISRGFYNSEWVIYLDALSIVIGYMLIDIFNVEQHKNDEKK</sequence>
<proteinExistence type="predicted"/>
<organism evidence="2 3">
    <name type="scientific">Phocicoccus schoeneichii</name>
    <dbReference type="NCBI Taxonomy" id="1812261"/>
    <lineage>
        <taxon>Bacteria</taxon>
        <taxon>Bacillati</taxon>
        <taxon>Bacillota</taxon>
        <taxon>Bacilli</taxon>
        <taxon>Bacillales</taxon>
        <taxon>Salinicoccaceae</taxon>
        <taxon>Phocicoccus</taxon>
    </lineage>
</organism>
<evidence type="ECO:0000313" key="2">
    <source>
        <dbReference type="EMBL" id="CAD2072678.1"/>
    </source>
</evidence>
<dbReference type="EMBL" id="CAJEWE010000006">
    <property type="protein sequence ID" value="CAD2072678.1"/>
    <property type="molecule type" value="Genomic_DNA"/>
</dbReference>
<keyword evidence="3" id="KW-1185">Reference proteome</keyword>
<dbReference type="Proteomes" id="UP000521032">
    <property type="component" value="Unassembled WGS sequence"/>
</dbReference>
<feature type="transmembrane region" description="Helical" evidence="1">
    <location>
        <begin position="53"/>
        <end position="72"/>
    </location>
</feature>
<feature type="transmembrane region" description="Helical" evidence="1">
    <location>
        <begin position="6"/>
        <end position="23"/>
    </location>
</feature>
<dbReference type="RefSeq" id="WP_186085174.1">
    <property type="nucleotide sequence ID" value="NZ_BMDB01000001.1"/>
</dbReference>
<evidence type="ECO:0000256" key="1">
    <source>
        <dbReference type="SAM" id="Phobius"/>
    </source>
</evidence>
<evidence type="ECO:0000313" key="3">
    <source>
        <dbReference type="Proteomes" id="UP000521032"/>
    </source>
</evidence>
<comment type="caution">
    <text evidence="2">The sequence shown here is derived from an EMBL/GenBank/DDBJ whole genome shotgun (WGS) entry which is preliminary data.</text>
</comment>
<evidence type="ECO:0008006" key="4">
    <source>
        <dbReference type="Google" id="ProtNLM"/>
    </source>
</evidence>